<sequence>MAMTGIKRMIARFKEINTLQKRAKFQTAVLKKAVEGSKKDVAEIERDVKRFTFKNQAQIDRINETLAKHKK</sequence>
<dbReference type="EMBL" id="FOLI01000001">
    <property type="protein sequence ID" value="SFB83470.1"/>
    <property type="molecule type" value="Genomic_DNA"/>
</dbReference>
<name>A0A1I1EES7_9LACO</name>
<dbReference type="STRING" id="283737.SAMN05660453_0361"/>
<dbReference type="RefSeq" id="WP_091501435.1">
    <property type="nucleotide sequence ID" value="NZ_FOLI01000001.1"/>
</dbReference>
<keyword evidence="2" id="KW-1185">Reference proteome</keyword>
<protein>
    <submittedName>
        <fullName evidence="1">Uncharacterized protein</fullName>
    </submittedName>
</protein>
<accession>A0A1I1EES7</accession>
<dbReference type="AlphaFoldDB" id="A0A1I1EES7"/>
<reference evidence="1 2" key="1">
    <citation type="submission" date="2016-10" db="EMBL/GenBank/DDBJ databases">
        <authorList>
            <person name="de Groot N.N."/>
        </authorList>
    </citation>
    <scope>NUCLEOTIDE SEQUENCE [LARGE SCALE GENOMIC DNA]</scope>
    <source>
        <strain evidence="1 2">DSM 19113</strain>
    </source>
</reference>
<organism evidence="1 2">
    <name type="scientific">Fructobacillus durionis</name>
    <dbReference type="NCBI Taxonomy" id="283737"/>
    <lineage>
        <taxon>Bacteria</taxon>
        <taxon>Bacillati</taxon>
        <taxon>Bacillota</taxon>
        <taxon>Bacilli</taxon>
        <taxon>Lactobacillales</taxon>
        <taxon>Lactobacillaceae</taxon>
        <taxon>Fructobacillus</taxon>
    </lineage>
</organism>
<evidence type="ECO:0000313" key="1">
    <source>
        <dbReference type="EMBL" id="SFB83470.1"/>
    </source>
</evidence>
<evidence type="ECO:0000313" key="2">
    <source>
        <dbReference type="Proteomes" id="UP000199376"/>
    </source>
</evidence>
<proteinExistence type="predicted"/>
<dbReference type="Proteomes" id="UP000199376">
    <property type="component" value="Unassembled WGS sequence"/>
</dbReference>
<gene>
    <name evidence="1" type="ORF">SAMN05660453_0361</name>
</gene>